<evidence type="ECO:0000313" key="1">
    <source>
        <dbReference type="Ensembl" id="ENSSPAP00000010850.1"/>
    </source>
</evidence>
<reference evidence="1" key="1">
    <citation type="submission" date="2023-09" db="UniProtKB">
        <authorList>
            <consortium name="Ensembl"/>
        </authorList>
    </citation>
    <scope>IDENTIFICATION</scope>
</reference>
<name>A0A3B4ZRI5_9TELE</name>
<dbReference type="Ensembl" id="ENSSPAT00000011034.1">
    <property type="protein sequence ID" value="ENSSPAP00000010850.1"/>
    <property type="gene ID" value="ENSSPAG00000008249.1"/>
</dbReference>
<organism evidence="1">
    <name type="scientific">Stegastes partitus</name>
    <name type="common">bicolor damselfish</name>
    <dbReference type="NCBI Taxonomy" id="144197"/>
    <lineage>
        <taxon>Eukaryota</taxon>
        <taxon>Metazoa</taxon>
        <taxon>Chordata</taxon>
        <taxon>Craniata</taxon>
        <taxon>Vertebrata</taxon>
        <taxon>Euteleostomi</taxon>
        <taxon>Actinopterygii</taxon>
        <taxon>Neopterygii</taxon>
        <taxon>Teleostei</taxon>
        <taxon>Neoteleostei</taxon>
        <taxon>Acanthomorphata</taxon>
        <taxon>Ovalentaria</taxon>
        <taxon>Pomacentridae</taxon>
        <taxon>Stegastes</taxon>
    </lineage>
</organism>
<proteinExistence type="predicted"/>
<sequence>NQAGRLQEFVTASLDETTTGIFVIKHEATSHLDDVGIVLEAAAMLFGLMVVMNLNYPPELKFTFEVLQKVVMELDGSMLSKEAQVLNNRLYQ</sequence>
<accession>A0A3B4ZRI5</accession>
<dbReference type="GeneTree" id="ENSGT01120000274431"/>
<dbReference type="AlphaFoldDB" id="A0A3B4ZRI5"/>
<protein>
    <submittedName>
        <fullName evidence="1">Uncharacterized protein</fullName>
    </submittedName>
</protein>